<gene>
    <name evidence="2" type="ORF">LUA448_LOCUS3565</name>
</gene>
<feature type="compositionally biased region" description="Low complexity" evidence="1">
    <location>
        <begin position="64"/>
        <end position="79"/>
    </location>
</feature>
<sequence>MVFNGLLMEKNIDIHCERLQLPSISSYSISNNTTTPTSESQNQLQIVTNVLDSSIDNRDSFIISQTTEPTTSTDSSRSSADMAFDTNECNENLSPSDCNSQLQTRKKRKRKQNLNEEEHDDTLMRNVPKENTESSLSRVPLASMTNSSVTIRQTKLFLFTSHHFIPLNGKWNIPYLFSLISNNEQPAERFVRATRSTNLCDIGINIFTKYLVNSLSNEHEVSQRTDQILNDKSVFFILVFVHNESIIQQNTNYKIIFFIFIIIKHSVRTTKSTNLFDIDIYVFTKFWLIHRSTSILVRTTKSTNLCDIDIHIVIEFLVYSIGQPASNIRFEQQGSIGLYDIDILVFTKFLFIHCSTSMKDSVRTTRSANLCDTDLHVFTKFLVYSLFNEHEFLFTSHQLFS</sequence>
<reference evidence="2" key="1">
    <citation type="submission" date="2021-02" db="EMBL/GenBank/DDBJ databases">
        <authorList>
            <person name="Nowell W R."/>
        </authorList>
    </citation>
    <scope>NUCLEOTIDE SEQUENCE</scope>
</reference>
<dbReference type="EMBL" id="CAJNYD010000188">
    <property type="protein sequence ID" value="CAF3227463.1"/>
    <property type="molecule type" value="Genomic_DNA"/>
</dbReference>
<dbReference type="Proteomes" id="UP000663833">
    <property type="component" value="Unassembled WGS sequence"/>
</dbReference>
<evidence type="ECO:0000313" key="3">
    <source>
        <dbReference type="Proteomes" id="UP000663833"/>
    </source>
</evidence>
<feature type="compositionally biased region" description="Basic and acidic residues" evidence="1">
    <location>
        <begin position="113"/>
        <end position="132"/>
    </location>
</feature>
<name>A0A817QRU4_9BILA</name>
<accession>A0A817QRU4</accession>
<comment type="caution">
    <text evidence="2">The sequence shown here is derived from an EMBL/GenBank/DDBJ whole genome shotgun (WGS) entry which is preliminary data.</text>
</comment>
<protein>
    <submittedName>
        <fullName evidence="2">Uncharacterized protein</fullName>
    </submittedName>
</protein>
<dbReference type="AlphaFoldDB" id="A0A817QRU4"/>
<proteinExistence type="predicted"/>
<feature type="compositionally biased region" description="Polar residues" evidence="1">
    <location>
        <begin position="87"/>
        <end position="103"/>
    </location>
</feature>
<feature type="region of interest" description="Disordered" evidence="1">
    <location>
        <begin position="61"/>
        <end position="138"/>
    </location>
</feature>
<evidence type="ECO:0000313" key="2">
    <source>
        <dbReference type="EMBL" id="CAF3227463.1"/>
    </source>
</evidence>
<evidence type="ECO:0000256" key="1">
    <source>
        <dbReference type="SAM" id="MobiDB-lite"/>
    </source>
</evidence>
<organism evidence="2 3">
    <name type="scientific">Rotaria socialis</name>
    <dbReference type="NCBI Taxonomy" id="392032"/>
    <lineage>
        <taxon>Eukaryota</taxon>
        <taxon>Metazoa</taxon>
        <taxon>Spiralia</taxon>
        <taxon>Gnathifera</taxon>
        <taxon>Rotifera</taxon>
        <taxon>Eurotatoria</taxon>
        <taxon>Bdelloidea</taxon>
        <taxon>Philodinida</taxon>
        <taxon>Philodinidae</taxon>
        <taxon>Rotaria</taxon>
    </lineage>
</organism>